<protein>
    <submittedName>
        <fullName evidence="1">Uncharacterized protein</fullName>
    </submittedName>
</protein>
<dbReference type="AlphaFoldDB" id="A0A0F7WVA3"/>
<organism evidence="1">
    <name type="scientific">Chlamydia pneumoniae</name>
    <name type="common">Chlamydophila pneumoniae</name>
    <dbReference type="NCBI Taxonomy" id="83558"/>
    <lineage>
        <taxon>Bacteria</taxon>
        <taxon>Pseudomonadati</taxon>
        <taxon>Chlamydiota</taxon>
        <taxon>Chlamydiia</taxon>
        <taxon>Chlamydiales</taxon>
        <taxon>Chlamydiaceae</taxon>
        <taxon>Chlamydia/Chlamydophila group</taxon>
        <taxon>Chlamydia</taxon>
    </lineage>
</organism>
<gene>
    <name evidence="1" type="ORF">BN1224_DC9_AP_00080</name>
</gene>
<dbReference type="EMBL" id="LN847024">
    <property type="protein sequence ID" value="CRI42259.1"/>
    <property type="molecule type" value="Genomic_DNA"/>
</dbReference>
<reference evidence="1" key="1">
    <citation type="submission" date="2015-05" db="EMBL/GenBank/DDBJ databases">
        <authorList>
            <person name="Rattei Thomas"/>
        </authorList>
    </citation>
    <scope>NUCLEOTIDE SEQUENCE</scope>
    <source>
        <strain evidence="1">DC9</strain>
    </source>
</reference>
<proteinExistence type="predicted"/>
<name>A0A0F7WVA3_CHLPN</name>
<accession>A0A0F7WVA3</accession>
<evidence type="ECO:0000313" key="1">
    <source>
        <dbReference type="EMBL" id="CRI42259.1"/>
    </source>
</evidence>
<sequence>MFKLLKNLFLIGCCIVGYFWMRKESIVEQWLSNRLHTQVTVGRVSIRTSGIKIRHICIHNPLASERFPYAAEIEYADVRFSSISILLTKQLEISELIIHGANFTIFPYDSHGTKTNWSLVWKNFHPQKETPSNLWIDRAPVLIRRCLFLNTRLYGLRANHKDIPHLSVPSLEFHSHTSSAKELPKLSEALPSLLYLALEESLYHLNLPGDIIKPLSQQAHKHFYSSYPQFQDRLNDIHTPGTPTEEIIGFIRGLFFH</sequence>